<dbReference type="AlphaFoldDB" id="A0A165BU56"/>
<protein>
    <submittedName>
        <fullName evidence="1">Uncharacterized protein</fullName>
    </submittedName>
</protein>
<proteinExistence type="predicted"/>
<evidence type="ECO:0000313" key="2">
    <source>
        <dbReference type="Proteomes" id="UP000077266"/>
    </source>
</evidence>
<keyword evidence="2" id="KW-1185">Reference proteome</keyword>
<dbReference type="Proteomes" id="UP000077266">
    <property type="component" value="Unassembled WGS sequence"/>
</dbReference>
<sequence>MHFTSRVVQHPQPPSIRAGTTVVFRGLHGVVKSLAYGPGGGIYLSIETGGMIYPNIPLQHVQVAR</sequence>
<dbReference type="EMBL" id="KV426406">
    <property type="protein sequence ID" value="KZV81244.1"/>
    <property type="molecule type" value="Genomic_DNA"/>
</dbReference>
<gene>
    <name evidence="1" type="ORF">EXIGLDRAFT_844773</name>
</gene>
<dbReference type="InParanoid" id="A0A165BU56"/>
<evidence type="ECO:0000313" key="1">
    <source>
        <dbReference type="EMBL" id="KZV81244.1"/>
    </source>
</evidence>
<reference evidence="1 2" key="1">
    <citation type="journal article" date="2016" name="Mol. Biol. Evol.">
        <title>Comparative Genomics of Early-Diverging Mushroom-Forming Fungi Provides Insights into the Origins of Lignocellulose Decay Capabilities.</title>
        <authorList>
            <person name="Nagy L.G."/>
            <person name="Riley R."/>
            <person name="Tritt A."/>
            <person name="Adam C."/>
            <person name="Daum C."/>
            <person name="Floudas D."/>
            <person name="Sun H."/>
            <person name="Yadav J.S."/>
            <person name="Pangilinan J."/>
            <person name="Larsson K.H."/>
            <person name="Matsuura K."/>
            <person name="Barry K."/>
            <person name="Labutti K."/>
            <person name="Kuo R."/>
            <person name="Ohm R.A."/>
            <person name="Bhattacharya S.S."/>
            <person name="Shirouzu T."/>
            <person name="Yoshinaga Y."/>
            <person name="Martin F.M."/>
            <person name="Grigoriev I.V."/>
            <person name="Hibbett D.S."/>
        </authorList>
    </citation>
    <scope>NUCLEOTIDE SEQUENCE [LARGE SCALE GENOMIC DNA]</scope>
    <source>
        <strain evidence="1 2">HHB12029</strain>
    </source>
</reference>
<accession>A0A165BU56</accession>
<organism evidence="1 2">
    <name type="scientific">Exidia glandulosa HHB12029</name>
    <dbReference type="NCBI Taxonomy" id="1314781"/>
    <lineage>
        <taxon>Eukaryota</taxon>
        <taxon>Fungi</taxon>
        <taxon>Dikarya</taxon>
        <taxon>Basidiomycota</taxon>
        <taxon>Agaricomycotina</taxon>
        <taxon>Agaricomycetes</taxon>
        <taxon>Auriculariales</taxon>
        <taxon>Exidiaceae</taxon>
        <taxon>Exidia</taxon>
    </lineage>
</organism>
<name>A0A165BU56_EXIGL</name>